<name>A0AAW7YAE0_9GAMM</name>
<sequence>MVETKREKRIRQLSELLLGEEKVHLKDAAESLNVSEMTIRRDFNEPNVLVSLIGGYVVKKQIGAAELEYVINEQSTNHVKEKAKIGQEAACLVFDNQTVFFDNGTTIVHIIQAISDEISFTGVCFSLNVFMALKNKPNCHVILCGGAYDSKHNNFYPLGDSSEIDNIRFDTAFLSAAGIDPAHGLTCYSFNELAYKKRAITQSQNVVLAIDNSKFGVVKSAFICSLNSVDIIISDIDIPAEYET</sequence>
<dbReference type="PROSITE" id="PS00894">
    <property type="entry name" value="HTH_DEOR_1"/>
    <property type="match status" value="1"/>
</dbReference>
<dbReference type="InterPro" id="IPR014036">
    <property type="entry name" value="DeoR-like_C"/>
</dbReference>
<dbReference type="PANTHER" id="PTHR30363:SF8">
    <property type="entry name" value="DEOXYRIBOSE OPERON REPRESSOR"/>
    <property type="match status" value="1"/>
</dbReference>
<dbReference type="Pfam" id="PF00455">
    <property type="entry name" value="DeoRC"/>
    <property type="match status" value="1"/>
</dbReference>
<evidence type="ECO:0000313" key="5">
    <source>
        <dbReference type="EMBL" id="MDO6544676.1"/>
    </source>
</evidence>
<dbReference type="NCBIfam" id="NF007961">
    <property type="entry name" value="PRK10681.1"/>
    <property type="match status" value="1"/>
</dbReference>
<dbReference type="EMBL" id="JAUOPU010000028">
    <property type="protein sequence ID" value="MDO6544676.1"/>
    <property type="molecule type" value="Genomic_DNA"/>
</dbReference>
<dbReference type="PANTHER" id="PTHR30363">
    <property type="entry name" value="HTH-TYPE TRANSCRIPTIONAL REGULATOR SRLR-RELATED"/>
    <property type="match status" value="1"/>
</dbReference>
<dbReference type="PROSITE" id="PS51000">
    <property type="entry name" value="HTH_DEOR_2"/>
    <property type="match status" value="1"/>
</dbReference>
<dbReference type="GO" id="GO:0003677">
    <property type="term" value="F:DNA binding"/>
    <property type="evidence" value="ECO:0007669"/>
    <property type="project" value="UniProtKB-KW"/>
</dbReference>
<dbReference type="GO" id="GO:0003700">
    <property type="term" value="F:DNA-binding transcription factor activity"/>
    <property type="evidence" value="ECO:0007669"/>
    <property type="project" value="InterPro"/>
</dbReference>
<accession>A0AAW7YAE0</accession>
<dbReference type="Gene3D" id="3.40.50.1360">
    <property type="match status" value="1"/>
</dbReference>
<protein>
    <submittedName>
        <fullName evidence="5">DNA-binding transcriptional repressor DeoR</fullName>
    </submittedName>
</protein>
<evidence type="ECO:0000256" key="3">
    <source>
        <dbReference type="ARBA" id="ARBA00023163"/>
    </source>
</evidence>
<dbReference type="SUPFAM" id="SSF100950">
    <property type="entry name" value="NagB/RpiA/CoA transferase-like"/>
    <property type="match status" value="1"/>
</dbReference>
<dbReference type="InterPro" id="IPR001034">
    <property type="entry name" value="DeoR_HTH"/>
</dbReference>
<dbReference type="Pfam" id="PF08220">
    <property type="entry name" value="HTH_DeoR"/>
    <property type="match status" value="1"/>
</dbReference>
<feature type="domain" description="HTH deoR-type" evidence="4">
    <location>
        <begin position="6"/>
        <end position="66"/>
    </location>
</feature>
<evidence type="ECO:0000256" key="2">
    <source>
        <dbReference type="ARBA" id="ARBA00023125"/>
    </source>
</evidence>
<proteinExistence type="predicted"/>
<keyword evidence="1" id="KW-0805">Transcription regulation</keyword>
<keyword evidence="3" id="KW-0804">Transcription</keyword>
<dbReference type="InterPro" id="IPR050313">
    <property type="entry name" value="Carb_Metab_HTH_regulators"/>
</dbReference>
<dbReference type="InterPro" id="IPR018356">
    <property type="entry name" value="Tscrpt_reg_HTH_DeoR_CS"/>
</dbReference>
<dbReference type="RefSeq" id="WP_083540915.1">
    <property type="nucleotide sequence ID" value="NZ_AP024850.1"/>
</dbReference>
<dbReference type="InterPro" id="IPR037171">
    <property type="entry name" value="NagB/RpiA_transferase-like"/>
</dbReference>
<keyword evidence="2 5" id="KW-0238">DNA-binding</keyword>
<comment type="caution">
    <text evidence="5">The sequence shown here is derived from an EMBL/GenBank/DDBJ whole genome shotgun (WGS) entry which is preliminary data.</text>
</comment>
<evidence type="ECO:0000313" key="6">
    <source>
        <dbReference type="Proteomes" id="UP001170624"/>
    </source>
</evidence>
<dbReference type="Proteomes" id="UP001170624">
    <property type="component" value="Unassembled WGS sequence"/>
</dbReference>
<dbReference type="SMART" id="SM00420">
    <property type="entry name" value="HTH_DEOR"/>
    <property type="match status" value="1"/>
</dbReference>
<dbReference type="AlphaFoldDB" id="A0AAW7YAE0"/>
<evidence type="ECO:0000259" key="4">
    <source>
        <dbReference type="PROSITE" id="PS51000"/>
    </source>
</evidence>
<dbReference type="SMART" id="SM01134">
    <property type="entry name" value="DeoRC"/>
    <property type="match status" value="1"/>
</dbReference>
<reference evidence="5" key="1">
    <citation type="submission" date="2023-07" db="EMBL/GenBank/DDBJ databases">
        <title>Genome content predicts the carbon catabolic preferences of heterotrophic bacteria.</title>
        <authorList>
            <person name="Gralka M."/>
        </authorList>
    </citation>
    <scope>NUCLEOTIDE SEQUENCE</scope>
    <source>
        <strain evidence="5">G2M05</strain>
    </source>
</reference>
<gene>
    <name evidence="5" type="primary">deoR</name>
    <name evidence="5" type="ORF">Q4568_19225</name>
</gene>
<organism evidence="5 6">
    <name type="scientific">Photobacterium sanguinicancri</name>
    <dbReference type="NCBI Taxonomy" id="875932"/>
    <lineage>
        <taxon>Bacteria</taxon>
        <taxon>Pseudomonadati</taxon>
        <taxon>Pseudomonadota</taxon>
        <taxon>Gammaproteobacteria</taxon>
        <taxon>Vibrionales</taxon>
        <taxon>Vibrionaceae</taxon>
        <taxon>Photobacterium</taxon>
    </lineage>
</organism>
<evidence type="ECO:0000256" key="1">
    <source>
        <dbReference type="ARBA" id="ARBA00023015"/>
    </source>
</evidence>